<dbReference type="PROSITE" id="PS51941">
    <property type="entry name" value="BCOV_NSP3C_M"/>
    <property type="match status" value="1"/>
</dbReference>
<feature type="transmembrane region" description="Helical" evidence="48">
    <location>
        <begin position="3467"/>
        <end position="3485"/>
    </location>
</feature>
<comment type="subcellular location">
    <subcellularLocation>
        <location evidence="3">Host cytoplasm</location>
        <location evidence="3">Host perinuclear region</location>
    </subcellularLocation>
    <subcellularLocation>
        <location evidence="2">Host membrane</location>
        <topology evidence="2">Multi-pass membrane protein</topology>
    </subcellularLocation>
</comment>
<evidence type="ECO:0000256" key="28">
    <source>
        <dbReference type="ARBA" id="ARBA00022884"/>
    </source>
</evidence>
<feature type="domain" description="Ubiquitin-like" evidence="55">
    <location>
        <begin position="822"/>
        <end position="930"/>
    </location>
</feature>
<feature type="domain" description="RdRp Nsp7 cofactor" evidence="58">
    <location>
        <begin position="3644"/>
        <end position="3726"/>
    </location>
</feature>
<dbReference type="SUPFAM" id="SSF101816">
    <property type="entry name" value="Replicase NSP9"/>
    <property type="match status" value="1"/>
</dbReference>
<evidence type="ECO:0000256" key="41">
    <source>
        <dbReference type="PROSITE-ProRule" id="PRU00444"/>
    </source>
</evidence>
<evidence type="ECO:0000313" key="71">
    <source>
        <dbReference type="Proteomes" id="UP000122532"/>
    </source>
</evidence>
<dbReference type="PROSITE" id="PS51124">
    <property type="entry name" value="PEPTIDASE_C16"/>
    <property type="match status" value="1"/>
</dbReference>
<dbReference type="Gene3D" id="1.10.8.1190">
    <property type="match status" value="1"/>
</dbReference>
<dbReference type="Pfam" id="PF01661">
    <property type="entry name" value="Macro"/>
    <property type="match status" value="1"/>
</dbReference>
<dbReference type="CDD" id="cd21827">
    <property type="entry name" value="betaCoV_Nsp7"/>
    <property type="match status" value="1"/>
</dbReference>
<dbReference type="Gene3D" id="2.60.120.1680">
    <property type="match status" value="1"/>
</dbReference>
<evidence type="ECO:0000259" key="57">
    <source>
        <dbReference type="PROSITE" id="PS51946"/>
    </source>
</evidence>
<evidence type="ECO:0000259" key="66">
    <source>
        <dbReference type="PROSITE" id="PS51991"/>
    </source>
</evidence>
<comment type="catalytic activity">
    <reaction evidence="39">
        <text>TSAVLQ-|-SGFRK-NH2 and SGVTFQ-|-GKFKK the two peptides corresponding to the two self-cleavage sites of the SARS 3C-like proteinase are the two most reactive peptide substrates. The enzyme exhibits a strong preference for substrates containing Gln at P1 position and Leu at P2 position.</text>
        <dbReference type="EC" id="3.4.22.69"/>
    </reaction>
</comment>
<feature type="transmembrane region" description="Helical" evidence="48">
    <location>
        <begin position="3395"/>
        <end position="3413"/>
    </location>
</feature>
<protein>
    <submittedName>
        <fullName evidence="70">Non-structural polyprotein pp1a</fullName>
    </submittedName>
</protein>
<dbReference type="FunFam" id="1.10.1840.10:FF:000001">
    <property type="entry name" value="Replicase polyprotein 1a"/>
    <property type="match status" value="1"/>
</dbReference>
<dbReference type="InterPro" id="IPR014828">
    <property type="entry name" value="NSP7_CoV"/>
</dbReference>
<evidence type="ECO:0000256" key="2">
    <source>
        <dbReference type="ARBA" id="ARBA00004301"/>
    </source>
</evidence>
<dbReference type="CDD" id="cd21525">
    <property type="entry name" value="SUD_C_SARS-CoV_Nsp3"/>
    <property type="match status" value="1"/>
</dbReference>
<dbReference type="FunFam" id="2.40.10.250:FF:000001">
    <property type="entry name" value="Orf1a polyprotein"/>
    <property type="match status" value="1"/>
</dbReference>
<keyword evidence="15 45" id="KW-0479">Metal-binding</keyword>
<dbReference type="SMART" id="SM00506">
    <property type="entry name" value="A1pp"/>
    <property type="match status" value="1"/>
</dbReference>
<dbReference type="Pfam" id="PF08717">
    <property type="entry name" value="CoV_NSP8"/>
    <property type="match status" value="1"/>
</dbReference>
<dbReference type="Gene3D" id="3.10.20.540">
    <property type="match status" value="1"/>
</dbReference>
<evidence type="ECO:0000256" key="36">
    <source>
        <dbReference type="ARBA" id="ARBA00023247"/>
    </source>
</evidence>
<dbReference type="PROSITE" id="PS51962">
    <property type="entry name" value="COV_NSP1"/>
    <property type="match status" value="1"/>
</dbReference>
<feature type="domain" description="Peptidase C30" evidence="51">
    <location>
        <begin position="3048"/>
        <end position="3353"/>
    </location>
</feature>
<evidence type="ECO:0000256" key="4">
    <source>
        <dbReference type="ARBA" id="ARBA00008087"/>
    </source>
</evidence>
<evidence type="ECO:0000256" key="3">
    <source>
        <dbReference type="ARBA" id="ARBA00004407"/>
    </source>
</evidence>
<dbReference type="PROSITE" id="PS51994">
    <property type="entry name" value="BCOV_NSP3E_G2M"/>
    <property type="match status" value="1"/>
</dbReference>
<evidence type="ECO:0000256" key="43">
    <source>
        <dbReference type="PROSITE-ProRule" id="PRU01294"/>
    </source>
</evidence>
<feature type="transmembrane region" description="Helical" evidence="48">
    <location>
        <begin position="2556"/>
        <end position="2575"/>
    </location>
</feature>
<dbReference type="Gene3D" id="3.40.30.150">
    <property type="entry name" value="Coronavirus polyprotein cleavage domain"/>
    <property type="match status" value="1"/>
</dbReference>
<dbReference type="Pfam" id="PF19213">
    <property type="entry name" value="CoV_NSP6"/>
    <property type="match status" value="1"/>
</dbReference>
<evidence type="ECO:0000256" key="42">
    <source>
        <dbReference type="PROSITE-ProRule" id="PRU01289"/>
    </source>
</evidence>
<dbReference type="PROSITE" id="PS51989">
    <property type="entry name" value="COV_NSP2_N"/>
    <property type="match status" value="1"/>
</dbReference>
<dbReference type="GO" id="GO:0019079">
    <property type="term" value="P:viral genome replication"/>
    <property type="evidence" value="ECO:0007669"/>
    <property type="project" value="InterPro"/>
</dbReference>
<feature type="region of interest" description="Disordered" evidence="47">
    <location>
        <begin position="971"/>
        <end position="1002"/>
    </location>
</feature>
<feature type="domain" description="Nsp9 ssRNA-binding" evidence="60">
    <location>
        <begin position="3925"/>
        <end position="4037"/>
    </location>
</feature>
<evidence type="ECO:0000256" key="23">
    <source>
        <dbReference type="ARBA" id="ARBA00022809"/>
    </source>
</evidence>
<dbReference type="FunFam" id="3.40.220.20:FF:000001">
    <property type="entry name" value="Replicase polyprotein 1a"/>
    <property type="match status" value="1"/>
</dbReference>
<dbReference type="CDD" id="cd21717">
    <property type="entry name" value="TM_Y_SARS-CoV-like_Nsp3_C"/>
    <property type="match status" value="1"/>
</dbReference>
<evidence type="ECO:0000256" key="14">
    <source>
        <dbReference type="ARBA" id="ARBA00022722"/>
    </source>
</evidence>
<keyword evidence="21" id="KW-0378">Hydrolase</keyword>
<dbReference type="InterPro" id="IPR043178">
    <property type="entry name" value="PLpro_thumb_sf_CoV"/>
</dbReference>
<feature type="transmembrane region" description="Helical" evidence="48">
    <location>
        <begin position="2922"/>
        <end position="2941"/>
    </location>
</feature>
<feature type="transmembrane region" description="Helical" evidence="48">
    <location>
        <begin position="2827"/>
        <end position="2849"/>
    </location>
</feature>
<dbReference type="EMBL" id="FJ588686">
    <property type="protein sequence ID" value="ACU31042.1"/>
    <property type="molecule type" value="Genomic_RNA"/>
</dbReference>
<dbReference type="Gene3D" id="3.10.20.350">
    <property type="match status" value="1"/>
</dbReference>
<feature type="domain" description="Macro" evidence="50">
    <location>
        <begin position="1003"/>
        <end position="1169"/>
    </location>
</feature>
<feature type="transmembrane region" description="Helical" evidence="48">
    <location>
        <begin position="2013"/>
        <end position="2038"/>
    </location>
</feature>
<evidence type="ECO:0000259" key="54">
    <source>
        <dbReference type="PROSITE" id="PS51942"/>
    </source>
</evidence>
<evidence type="ECO:0000259" key="55">
    <source>
        <dbReference type="PROSITE" id="PS51943"/>
    </source>
</evidence>
<keyword evidence="34" id="KW-1035">Host cytoplasm</keyword>
<keyword evidence="29 48" id="KW-1133">Transmembrane helix</keyword>
<dbReference type="InterPro" id="IPR038123">
    <property type="entry name" value="NSP4_C_sf_CoV"/>
</dbReference>
<keyword evidence="19 41" id="KW-0863">Zinc-finger</keyword>
<evidence type="ECO:0000256" key="30">
    <source>
        <dbReference type="ARBA" id="ARBA00022995"/>
    </source>
</evidence>
<dbReference type="MEROPS" id="C30.005"/>
<keyword evidence="25 45" id="KW-0862">Zinc</keyword>
<evidence type="ECO:0000256" key="22">
    <source>
        <dbReference type="ARBA" id="ARBA00022807"/>
    </source>
</evidence>
<dbReference type="InterPro" id="IPR038400">
    <property type="entry name" value="NSP3_SUD-M_sf_bCoV"/>
</dbReference>
<dbReference type="GO" id="GO:0039595">
    <property type="term" value="P:symbiont-mediated degradation of host mRNA"/>
    <property type="evidence" value="ECO:0007669"/>
    <property type="project" value="UniProtKB-UniRule"/>
</dbReference>
<dbReference type="Pfam" id="PF08715">
    <property type="entry name" value="CoV_peptidase"/>
    <property type="match status" value="1"/>
</dbReference>
<feature type="region of interest" description="Y1" evidence="45">
    <location>
        <begin position="2179"/>
        <end position="2269"/>
    </location>
</feature>
<evidence type="ECO:0000256" key="10">
    <source>
        <dbReference type="ARBA" id="ARBA00022662"/>
    </source>
</evidence>
<dbReference type="Gene3D" id="3.40.220.20">
    <property type="entry name" value="Nsp3, SUD-M subdomain"/>
    <property type="match status" value="1"/>
</dbReference>
<dbReference type="InterPro" id="IPR037204">
    <property type="entry name" value="NSP7_sf_CoV"/>
</dbReference>
<feature type="region of interest" description="Disordered" evidence="47">
    <location>
        <begin position="1176"/>
        <end position="1196"/>
    </location>
</feature>
<keyword evidence="24 44" id="KW-1114">Inhibition of host interferon signaling pathway by virus</keyword>
<dbReference type="InterPro" id="IPR002589">
    <property type="entry name" value="Macro_dom"/>
</dbReference>
<keyword evidence="10" id="KW-1130">Modulation of host ubiquitin pathway by virus</keyword>
<dbReference type="CDD" id="cd21562">
    <property type="entry name" value="Macro_cv_SUD-N_Nsp3-like"/>
    <property type="match status" value="1"/>
</dbReference>
<dbReference type="InterPro" id="IPR022733">
    <property type="entry name" value="DPUP_SUD_C_bCoV"/>
</dbReference>
<keyword evidence="5 44" id="KW-1192">Host mRNA suppression by virus</keyword>
<dbReference type="GO" id="GO:0019082">
    <property type="term" value="P:viral protein processing"/>
    <property type="evidence" value="ECO:0007669"/>
    <property type="project" value="InterPro"/>
</dbReference>
<dbReference type="Pfam" id="PF08710">
    <property type="entry name" value="CoV_NSP9"/>
    <property type="match status" value="1"/>
</dbReference>
<dbReference type="FunFam" id="3.40.220.30:FF:000001">
    <property type="entry name" value="Orf1a polyprotein"/>
    <property type="match status" value="1"/>
</dbReference>
<keyword evidence="12" id="KW-0808">Transferase</keyword>
<evidence type="ECO:0000259" key="64">
    <source>
        <dbReference type="PROSITE" id="PS51989"/>
    </source>
</evidence>
<feature type="domain" description="Ubiquitin-like" evidence="56">
    <location>
        <begin position="1542"/>
        <end position="1597"/>
    </location>
</feature>
<dbReference type="CDD" id="cd21560">
    <property type="entry name" value="betaCoV-Nsp6"/>
    <property type="match status" value="1"/>
</dbReference>
<dbReference type="Gene3D" id="1.10.8.370">
    <property type="entry name" value="nsp7 replicase"/>
    <property type="match status" value="1"/>
</dbReference>
<dbReference type="Pfam" id="PF19217">
    <property type="entry name" value="CoV_NSP4_N"/>
    <property type="match status" value="1"/>
</dbReference>
<keyword evidence="26" id="KW-1043">Host membrane</keyword>
<evidence type="ECO:0000256" key="44">
    <source>
        <dbReference type="PROSITE-ProRule" id="PRU01308"/>
    </source>
</evidence>
<evidence type="ECO:0000256" key="31">
    <source>
        <dbReference type="ARBA" id="ARBA00023050"/>
    </source>
</evidence>
<keyword evidence="30" id="KW-1190">Host gene expression shutoff by virus</keyword>
<dbReference type="GO" id="GO:0004519">
    <property type="term" value="F:endonuclease activity"/>
    <property type="evidence" value="ECO:0007669"/>
    <property type="project" value="UniProtKB-KW"/>
</dbReference>
<dbReference type="GO" id="GO:0039648">
    <property type="term" value="P:symbiont-mediated perturbation of host ubiquitin-like protein modification"/>
    <property type="evidence" value="ECO:0007669"/>
    <property type="project" value="UniProtKB-KW"/>
</dbReference>
<dbReference type="GO" id="GO:0075523">
    <property type="term" value="P:viral translational frameshifting"/>
    <property type="evidence" value="ECO:0007669"/>
    <property type="project" value="UniProtKB-KW"/>
</dbReference>
<keyword evidence="38 44" id="KW-0899">Viral immunoevasion</keyword>
<keyword evidence="8" id="KW-1132">Decay of host mRNAs by virus</keyword>
<evidence type="ECO:0000256" key="11">
    <source>
        <dbReference type="ARBA" id="ARBA00022670"/>
    </source>
</evidence>
<dbReference type="PROSITE" id="PS51963">
    <property type="entry name" value="BCOV_NSP1_C"/>
    <property type="match status" value="1"/>
</dbReference>
<evidence type="ECO:0000256" key="32">
    <source>
        <dbReference type="ARBA" id="ARBA00023136"/>
    </source>
</evidence>
<dbReference type="Pfam" id="PF12124">
    <property type="entry name" value="bCoV_SUD_C"/>
    <property type="match status" value="1"/>
</dbReference>
<evidence type="ECO:0000259" key="63">
    <source>
        <dbReference type="PROSITE" id="PS51963"/>
    </source>
</evidence>
<dbReference type="GO" id="GO:0044220">
    <property type="term" value="C:host cell perinuclear region of cytoplasm"/>
    <property type="evidence" value="ECO:0007669"/>
    <property type="project" value="UniProtKB-SubCell"/>
</dbReference>
<dbReference type="Pfam" id="PF12379">
    <property type="entry name" value="bCoV_NSP3_N"/>
    <property type="match status" value="1"/>
</dbReference>
<evidence type="ECO:0000259" key="68">
    <source>
        <dbReference type="PROSITE" id="PS51993"/>
    </source>
</evidence>
<keyword evidence="32 48" id="KW-0472">Membrane</keyword>
<feature type="region of interest" description="Y2" evidence="45">
    <location>
        <begin position="2270"/>
        <end position="2364"/>
    </location>
</feature>
<dbReference type="PROSITE" id="PS51992">
    <property type="entry name" value="COV_NSP3_Y"/>
    <property type="match status" value="1"/>
</dbReference>
<dbReference type="InterPro" id="IPR049894">
    <property type="entry name" value="COV_NSP3_3ECTO"/>
</dbReference>
<dbReference type="InterPro" id="IPR014829">
    <property type="entry name" value="NSP8_CoV"/>
</dbReference>
<dbReference type="SUPFAM" id="SSF143076">
    <property type="entry name" value="Coronavirus NSP8-like"/>
    <property type="match status" value="1"/>
</dbReference>
<dbReference type="PROSITE" id="PS51990">
    <property type="entry name" value="COV_NSP2_M"/>
    <property type="match status" value="1"/>
</dbReference>
<evidence type="ECO:0000259" key="50">
    <source>
        <dbReference type="PROSITE" id="PS51154"/>
    </source>
</evidence>
<organism evidence="70 71">
    <name type="scientific">SARS coronavirus Rs_672/2006</name>
    <dbReference type="NCBI Taxonomy" id="722424"/>
    <lineage>
        <taxon>Viruses</taxon>
        <taxon>Riboviria</taxon>
        <taxon>Orthornavirae</taxon>
        <taxon>Pisuviricota</taxon>
        <taxon>Pisoniviricetes</taxon>
        <taxon>Nidovirales</taxon>
        <taxon>Cornidovirineae</taxon>
        <taxon>Coronaviridae</taxon>
        <taxon>Orthocoronavirinae</taxon>
        <taxon>Betacoronavirus</taxon>
        <taxon>Sarbecovirus</taxon>
        <taxon>Betacoronavirus pandemicum</taxon>
        <taxon>Severe acute respiratory syndrome coronavirus</taxon>
    </lineage>
</organism>
<evidence type="ECO:0000256" key="8">
    <source>
        <dbReference type="ARBA" id="ARBA00022616"/>
    </source>
</evidence>
<dbReference type="InterPro" id="IPR038030">
    <property type="entry name" value="NSP1_glob_sf_bCoV"/>
</dbReference>
<dbReference type="Gene3D" id="1.10.1840.10">
    <property type="entry name" value="main proteinase (3clpro) structure, domain 3"/>
    <property type="match status" value="1"/>
</dbReference>
<feature type="domain" description="CoV Nsp2 N-terminal" evidence="64">
    <location>
        <begin position="183"/>
        <end position="456"/>
    </location>
</feature>
<dbReference type="Gene3D" id="3.40.220.30">
    <property type="entry name" value="Nsp3, SUD-N subdomain"/>
    <property type="match status" value="1"/>
</dbReference>
<evidence type="ECO:0000256" key="26">
    <source>
        <dbReference type="ARBA" id="ARBA00022870"/>
    </source>
</evidence>
<keyword evidence="9 44" id="KW-1090">Inhibition of host innate immune response by virus</keyword>
<evidence type="ECO:0000256" key="38">
    <source>
        <dbReference type="ARBA" id="ARBA00023280"/>
    </source>
</evidence>
<reference evidence="70 71" key="1">
    <citation type="journal article" date="2010" name="J. Gen. Virol.">
        <title>Intraspecies diversity of SARS-like coronaviruses in Rhinolophus sinicus and its implications for the origin of SARS coronaviruses in humans.</title>
        <authorList>
            <person name="Yuan J."/>
            <person name="Hon C.C."/>
            <person name="Li Y."/>
            <person name="Wang D."/>
            <person name="Xu G."/>
            <person name="Zhang H."/>
            <person name="Zhou P."/>
            <person name="Poon L.L."/>
            <person name="Lam T.T."/>
            <person name="Leung F.C."/>
            <person name="Shi Z."/>
        </authorList>
    </citation>
    <scope>NUCLEOTIDE SEQUENCE [LARGE SCALE GENOMIC DNA]</scope>
    <source>
        <strain evidence="70">Rs672</strain>
    </source>
</reference>
<keyword evidence="11" id="KW-0645">Protease</keyword>
<keyword evidence="17" id="KW-0688">Ribosomal frameshifting</keyword>
<feature type="disulfide bond" evidence="46">
    <location>
        <begin position="2066"/>
        <end position="2072"/>
    </location>
</feature>
<dbReference type="Pfam" id="PF08716">
    <property type="entry name" value="CoV_NSP7"/>
    <property type="match status" value="1"/>
</dbReference>
<evidence type="ECO:0000256" key="34">
    <source>
        <dbReference type="ARBA" id="ARBA00023200"/>
    </source>
</evidence>
<dbReference type="Pfam" id="PF16348">
    <property type="entry name" value="CoV_NSP4_C"/>
    <property type="match status" value="1"/>
</dbReference>
<evidence type="ECO:0000256" key="24">
    <source>
        <dbReference type="ARBA" id="ARBA00022830"/>
    </source>
</evidence>
<keyword evidence="35" id="KW-1095">Inhibition of host ISG15 by virus</keyword>
<dbReference type="InterPro" id="IPR043177">
    <property type="entry name" value="PLpro_N_sf_CoV"/>
</dbReference>
<dbReference type="InterPro" id="IPR024358">
    <property type="entry name" value="NSP3_N_bCoV"/>
</dbReference>
<dbReference type="PROSITE" id="PS51950">
    <property type="entry name" value="COV_NSP8"/>
    <property type="match status" value="1"/>
</dbReference>
<evidence type="ECO:0000259" key="60">
    <source>
        <dbReference type="PROSITE" id="PS51951"/>
    </source>
</evidence>
<dbReference type="InterPro" id="IPR043611">
    <property type="entry name" value="CoV_NSP3_C"/>
</dbReference>
<keyword evidence="14" id="KW-0540">Nuclease</keyword>
<feature type="domain" description="ExoN/MTase coactivator" evidence="61">
    <location>
        <begin position="4038"/>
        <end position="4176"/>
    </location>
</feature>
<feature type="domain" description="3Ecto" evidence="68">
    <location>
        <begin position="2031"/>
        <end position="2101"/>
    </location>
</feature>
<dbReference type="GO" id="GO:0039520">
    <property type="term" value="P:symbiont-mediated activation of host autophagy"/>
    <property type="evidence" value="ECO:0007669"/>
    <property type="project" value="UniProtKB-KW"/>
</dbReference>
<dbReference type="SUPFAM" id="SSF160099">
    <property type="entry name" value="SARS Nsp1-like"/>
    <property type="match status" value="1"/>
</dbReference>
<dbReference type="InterPro" id="IPR013016">
    <property type="entry name" value="Peptidase_C16_CoV"/>
</dbReference>
<evidence type="ECO:0000259" key="69">
    <source>
        <dbReference type="PROSITE" id="PS51994"/>
    </source>
</evidence>
<dbReference type="InterPro" id="IPR043612">
    <property type="entry name" value="CoV_NSP4_N"/>
</dbReference>
<evidence type="ECO:0000256" key="33">
    <source>
        <dbReference type="ARBA" id="ARBA00023157"/>
    </source>
</evidence>
<dbReference type="PROSITE" id="PS51949">
    <property type="entry name" value="COV_NSP7"/>
    <property type="match status" value="1"/>
</dbReference>
<dbReference type="InterPro" id="IPR038083">
    <property type="entry name" value="NSP3A-like"/>
</dbReference>
<evidence type="ECO:0000256" key="20">
    <source>
        <dbReference type="ARBA" id="ARBA00022786"/>
    </source>
</evidence>
<dbReference type="GO" id="GO:0004197">
    <property type="term" value="F:cysteine-type endopeptidase activity"/>
    <property type="evidence" value="ECO:0007669"/>
    <property type="project" value="InterPro"/>
</dbReference>
<evidence type="ECO:0000256" key="27">
    <source>
        <dbReference type="ARBA" id="ARBA00022876"/>
    </source>
</evidence>
<evidence type="ECO:0000313" key="70">
    <source>
        <dbReference type="EMBL" id="ACU31042.1"/>
    </source>
</evidence>
<feature type="domain" description="Nsp4C" evidence="57">
    <location>
        <begin position="2949"/>
        <end position="3047"/>
    </location>
</feature>
<evidence type="ECO:0000256" key="40">
    <source>
        <dbReference type="ARBA" id="ARBA00044612"/>
    </source>
</evidence>
<dbReference type="CDD" id="cd22662">
    <property type="entry name" value="SARS-CoV-like_Nsp1_C"/>
    <property type="match status" value="1"/>
</dbReference>
<evidence type="ECO:0000259" key="52">
    <source>
        <dbReference type="PROSITE" id="PS51940"/>
    </source>
</evidence>
<evidence type="ECO:0000256" key="7">
    <source>
        <dbReference type="ARBA" id="ARBA00022603"/>
    </source>
</evidence>
<evidence type="ECO:0000259" key="56">
    <source>
        <dbReference type="PROSITE" id="PS51944"/>
    </source>
</evidence>
<evidence type="ECO:0000259" key="59">
    <source>
        <dbReference type="PROSITE" id="PS51950"/>
    </source>
</evidence>
<evidence type="ECO:0000256" key="25">
    <source>
        <dbReference type="ARBA" id="ARBA00022833"/>
    </source>
</evidence>
<dbReference type="CDD" id="cd21557">
    <property type="entry name" value="Macro_X_Nsp3-like"/>
    <property type="match status" value="1"/>
</dbReference>
<keyword evidence="31" id="KW-1072">Activation of host autophagy by virus</keyword>
<dbReference type="PROSITE" id="PS51946">
    <property type="entry name" value="COV_NSP4C"/>
    <property type="match status" value="1"/>
</dbReference>
<feature type="domain" description="Macro" evidence="52">
    <location>
        <begin position="1207"/>
        <end position="1335"/>
    </location>
</feature>
<dbReference type="GO" id="GO:0004843">
    <property type="term" value="F:cysteine-type deubiquitinase activity"/>
    <property type="evidence" value="ECO:0007669"/>
    <property type="project" value="UniProtKB-EC"/>
</dbReference>
<keyword evidence="18" id="KW-0255">Endonuclease</keyword>
<evidence type="ECO:0000256" key="6">
    <source>
        <dbReference type="ARBA" id="ARBA00022581"/>
    </source>
</evidence>
<feature type="domain" description="RdRp Nsp8 cofactor" evidence="59">
    <location>
        <begin position="3727"/>
        <end position="3924"/>
    </location>
</feature>
<feature type="transmembrane region" description="Helical" evidence="48">
    <location>
        <begin position="3528"/>
        <end position="3550"/>
    </location>
</feature>
<evidence type="ECO:0000259" key="61">
    <source>
        <dbReference type="PROSITE" id="PS51952"/>
    </source>
</evidence>
<evidence type="ECO:0000256" key="35">
    <source>
        <dbReference type="ARBA" id="ARBA00023208"/>
    </source>
</evidence>
<dbReference type="PROSITE" id="PS51993">
    <property type="entry name" value="COV_3ECTO"/>
    <property type="match status" value="1"/>
</dbReference>
<feature type="transmembrane region" description="Helical" evidence="48">
    <location>
        <begin position="2149"/>
        <end position="2177"/>
    </location>
</feature>
<dbReference type="InterPro" id="IPR046443">
    <property type="entry name" value="a/bCoV_NSP1_glob"/>
</dbReference>
<evidence type="ECO:0000256" key="37">
    <source>
        <dbReference type="ARBA" id="ARBA00023258"/>
    </source>
</evidence>
<dbReference type="GO" id="GO:0032259">
    <property type="term" value="P:methylation"/>
    <property type="evidence" value="ECO:0007669"/>
    <property type="project" value="UniProtKB-KW"/>
</dbReference>
<evidence type="ECO:0000259" key="49">
    <source>
        <dbReference type="PROSITE" id="PS51124"/>
    </source>
</evidence>
<dbReference type="GO" id="GO:0039657">
    <property type="term" value="P:symbiont-mediated suppression of host gene expression"/>
    <property type="evidence" value="ECO:0007669"/>
    <property type="project" value="UniProtKB-KW"/>
</dbReference>
<dbReference type="SUPFAM" id="SSF52949">
    <property type="entry name" value="Macro domain-like"/>
    <property type="match status" value="1"/>
</dbReference>
<dbReference type="GO" id="GO:0061578">
    <property type="term" value="F:K63-linked deubiquitinase activity"/>
    <property type="evidence" value="ECO:0007669"/>
    <property type="project" value="UniProtKB-ARBA"/>
</dbReference>
<dbReference type="InterPro" id="IPR044371">
    <property type="entry name" value="Macro_X_NSP3-like"/>
</dbReference>
<evidence type="ECO:0000256" key="21">
    <source>
        <dbReference type="ARBA" id="ARBA00022801"/>
    </source>
</evidence>
<dbReference type="Pfam" id="PF11633">
    <property type="entry name" value="bCoV_SUD_M"/>
    <property type="match status" value="1"/>
</dbReference>
<dbReference type="InterPro" id="IPR046442">
    <property type="entry name" value="bCoV_NSP1_C"/>
</dbReference>
<evidence type="ECO:0000259" key="67">
    <source>
        <dbReference type="PROSITE" id="PS51992"/>
    </source>
</evidence>
<dbReference type="InterPro" id="IPR018995">
    <property type="entry name" value="RNA_synth_NSP10_CoV"/>
</dbReference>
<feature type="region of interest" description="CoV-Y" evidence="45">
    <location>
        <begin position="2270"/>
        <end position="2547"/>
    </location>
</feature>
<dbReference type="InterPro" id="IPR038166">
    <property type="entry name" value="NSP3_PL2pro_sf_bCoV"/>
</dbReference>
<keyword evidence="13 48" id="KW-0812">Transmembrane</keyword>
<dbReference type="Gene3D" id="1.10.150.420">
    <property type="entry name" value="Coronavirus nonstructural protein 4 C-terminus"/>
    <property type="match status" value="1"/>
</dbReference>
<feature type="domain" description="G2M" evidence="69">
    <location>
        <begin position="1824"/>
        <end position="1939"/>
    </location>
</feature>
<keyword evidence="36" id="KW-1262">Eukaryotic host gene expression shutoff by virus</keyword>
<dbReference type="InterPro" id="IPR043504">
    <property type="entry name" value="Peptidase_S1_PA_chymotrypsin"/>
</dbReference>
<dbReference type="InterPro" id="IPR047567">
    <property type="entry name" value="NSP3_G2M_bCoV"/>
</dbReference>
<evidence type="ECO:0000256" key="47">
    <source>
        <dbReference type="SAM" id="MobiDB-lite"/>
    </source>
</evidence>
<dbReference type="FunFam" id="1.10.8.370:FF:000001">
    <property type="entry name" value="Orf1a polyprotein"/>
    <property type="match status" value="1"/>
</dbReference>
<dbReference type="Pfam" id="PF09401">
    <property type="entry name" value="CoV_NSP10"/>
    <property type="match status" value="1"/>
</dbReference>
<dbReference type="CDD" id="cd21473">
    <property type="entry name" value="cv_Nsp4_TM"/>
    <property type="match status" value="1"/>
</dbReference>
<feature type="domain" description="DPUP" evidence="54">
    <location>
        <begin position="1472"/>
        <end position="1538"/>
    </location>
</feature>
<keyword evidence="27" id="KW-1127">Modulation of host ubiquitin pathway by viral deubiquitinase</keyword>
<evidence type="ECO:0000259" key="53">
    <source>
        <dbReference type="PROSITE" id="PS51941"/>
    </source>
</evidence>
<dbReference type="PROSITE" id="PS51991">
    <property type="entry name" value="COV_NSP2_C"/>
    <property type="match status" value="1"/>
</dbReference>
<dbReference type="CDD" id="cd21467">
    <property type="entry name" value="Ubl1_cv_Nsp3_N-like"/>
    <property type="match status" value="1"/>
</dbReference>
<dbReference type="PROSITE" id="PS51442">
    <property type="entry name" value="M_PRO"/>
    <property type="match status" value="1"/>
</dbReference>
<dbReference type="InterPro" id="IPR044353">
    <property type="entry name" value="Nsp3_Ubl2_dom_CoV"/>
</dbReference>
<dbReference type="FunFam" id="1.10.8.1190:FF:000001">
    <property type="entry name" value="Replicase polyprotein 1a"/>
    <property type="match status" value="1"/>
</dbReference>
<comment type="caution">
    <text evidence="46">Lacks conserved residue(s) required for the propagation of feature annotation.</text>
</comment>
<feature type="domain" description="CoV Nsp2 middle" evidence="65">
    <location>
        <begin position="458"/>
        <end position="688"/>
    </location>
</feature>
<comment type="catalytic activity">
    <reaction evidence="1">
        <text>Thiol-dependent hydrolysis of ester, thioester, amide, peptide and isopeptide bonds formed by the C-terminal Gly of ubiquitin (a 76-residue protein attached to proteins as an intracellular targeting signal).</text>
        <dbReference type="EC" id="3.4.19.12"/>
    </reaction>
</comment>
<evidence type="ECO:0000256" key="46">
    <source>
        <dbReference type="PROSITE-ProRule" id="PRU01337"/>
    </source>
</evidence>
<dbReference type="GO" id="GO:0062243">
    <property type="term" value="C:double membrane vesicle viral factory outer membrane"/>
    <property type="evidence" value="ECO:0007669"/>
    <property type="project" value="UniProtKB-ARBA"/>
</dbReference>
<evidence type="ECO:0000259" key="62">
    <source>
        <dbReference type="PROSITE" id="PS51962"/>
    </source>
</evidence>
<comment type="similarity">
    <text evidence="4 43">Belongs to the coronaviruses polyprotein 1ab family.</text>
</comment>
<dbReference type="GO" id="GO:0003968">
    <property type="term" value="F:RNA-directed RNA polymerase activity"/>
    <property type="evidence" value="ECO:0007669"/>
    <property type="project" value="UniProtKB-ARBA"/>
</dbReference>
<feature type="compositionally biased region" description="Acidic residues" evidence="47">
    <location>
        <begin position="972"/>
        <end position="987"/>
    </location>
</feature>
<keyword evidence="20" id="KW-0833">Ubl conjugation pathway</keyword>
<evidence type="ECO:0000259" key="51">
    <source>
        <dbReference type="PROSITE" id="PS51442"/>
    </source>
</evidence>
<evidence type="ECO:0000256" key="1">
    <source>
        <dbReference type="ARBA" id="ARBA00000707"/>
    </source>
</evidence>
<evidence type="ECO:0000256" key="29">
    <source>
        <dbReference type="ARBA" id="ARBA00022989"/>
    </source>
</evidence>
<dbReference type="GO" id="GO:0042802">
    <property type="term" value="F:identical protein binding"/>
    <property type="evidence" value="ECO:0007669"/>
    <property type="project" value="UniProtKB-ARBA"/>
</dbReference>
<dbReference type="Proteomes" id="UP000122532">
    <property type="component" value="Segment"/>
</dbReference>
<feature type="region of interest" description="ZF1" evidence="45">
    <location>
        <begin position="2183"/>
        <end position="2196"/>
    </location>
</feature>
<dbReference type="InterPro" id="IPR043478">
    <property type="entry name" value="NSP3_SUD-N_sf_bCoV"/>
</dbReference>
<evidence type="ECO:0000256" key="45">
    <source>
        <dbReference type="PROSITE-ProRule" id="PRU01336"/>
    </source>
</evidence>
<dbReference type="InterPro" id="IPR047566">
    <property type="entry name" value="CoV_NSP3_Y"/>
</dbReference>
<keyword evidence="33 46" id="KW-1015">Disulfide bond</keyword>
<dbReference type="SUPFAM" id="SSF159936">
    <property type="entry name" value="NSP3A-like"/>
    <property type="match status" value="1"/>
</dbReference>
<dbReference type="InterPro" id="IPR044389">
    <property type="entry name" value="NSP2_SARS-CoV-like"/>
</dbReference>
<dbReference type="InterPro" id="IPR009003">
    <property type="entry name" value="Peptidase_S1_PA"/>
</dbReference>
<dbReference type="CDD" id="cd21732">
    <property type="entry name" value="betaCoV_PLPro"/>
    <property type="match status" value="1"/>
</dbReference>
<dbReference type="GO" id="GO:0008242">
    <property type="term" value="F:omega peptidase activity"/>
    <property type="evidence" value="ECO:0007669"/>
    <property type="project" value="InterPro"/>
</dbReference>
<dbReference type="SUPFAM" id="SSF140367">
    <property type="entry name" value="Coronavirus NSP7-like"/>
    <property type="match status" value="1"/>
</dbReference>
<keyword evidence="23 44" id="KW-1193">Eukaryotic host translation shutoff by virus</keyword>
<feature type="region of interest" description="Y3" evidence="45">
    <location>
        <begin position="2365"/>
        <end position="2446"/>
    </location>
</feature>
<dbReference type="Gene3D" id="2.40.10.10">
    <property type="entry name" value="Trypsin-like serine proteases"/>
    <property type="match status" value="2"/>
</dbReference>
<dbReference type="PROSITE" id="PS51944">
    <property type="entry name" value="COV_NSP3D_UBL"/>
    <property type="match status" value="1"/>
</dbReference>
<dbReference type="GO" id="GO:0002151">
    <property type="term" value="F:G-quadruplex RNA binding"/>
    <property type="evidence" value="ECO:0007669"/>
    <property type="project" value="InterPro"/>
</dbReference>
<feature type="region of interest" description="Y4" evidence="45">
    <location>
        <begin position="2447"/>
        <end position="2547"/>
    </location>
</feature>
<dbReference type="PROSITE" id="PS51943">
    <property type="entry name" value="COV_NSP3A_UBL"/>
    <property type="match status" value="1"/>
</dbReference>
<dbReference type="FunFam" id="2.40.10.10:FF:000033">
    <property type="entry name" value="Replicase polyprotein 1a"/>
    <property type="match status" value="1"/>
</dbReference>
<dbReference type="CDD" id="cd21516">
    <property type="entry name" value="betaCoV_Nsp2_SARS-like"/>
    <property type="match status" value="1"/>
</dbReference>
<feature type="transmembrane region" description="Helical" evidence="48">
    <location>
        <begin position="3366"/>
        <end position="3389"/>
    </location>
</feature>
<evidence type="ECO:0000259" key="65">
    <source>
        <dbReference type="PROSITE" id="PS51990"/>
    </source>
</evidence>
<keyword evidence="37" id="KW-0922">Interferon antiviral system evasion</keyword>
<dbReference type="InterPro" id="IPR043610">
    <property type="entry name" value="NSP6_CoV"/>
</dbReference>
<dbReference type="Pfam" id="PF19218">
    <property type="entry name" value="CoV_NSP3_C"/>
    <property type="match status" value="1"/>
</dbReference>
<evidence type="ECO:0000256" key="15">
    <source>
        <dbReference type="ARBA" id="ARBA00022723"/>
    </source>
</evidence>
<dbReference type="GO" id="GO:0008289">
    <property type="term" value="F:lipid binding"/>
    <property type="evidence" value="ECO:0007669"/>
    <property type="project" value="UniProtKB-ARBA"/>
</dbReference>
<feature type="transmembrane region" description="Helical" evidence="48">
    <location>
        <begin position="2861"/>
        <end position="2885"/>
    </location>
</feature>
<dbReference type="Pfam" id="PF05409">
    <property type="entry name" value="Peptidase_C30"/>
    <property type="match status" value="1"/>
</dbReference>
<dbReference type="GO" id="GO:0006508">
    <property type="term" value="P:proteolysis"/>
    <property type="evidence" value="ECO:0007669"/>
    <property type="project" value="UniProtKB-KW"/>
</dbReference>
<keyword evidence="16" id="KW-0677">Repeat</keyword>
<evidence type="ECO:0000256" key="18">
    <source>
        <dbReference type="ARBA" id="ARBA00022759"/>
    </source>
</evidence>
<dbReference type="InterPro" id="IPR044357">
    <property type="entry name" value="NSP3_Ubl1_dom_CoV"/>
</dbReference>
<dbReference type="InterPro" id="IPR032505">
    <property type="entry name" value="CoV_NSP4_C"/>
</dbReference>
<feature type="transmembrane region" description="Helical" evidence="48">
    <location>
        <begin position="3562"/>
        <end position="3581"/>
    </location>
</feature>
<evidence type="ECO:0000256" key="12">
    <source>
        <dbReference type="ARBA" id="ARBA00022679"/>
    </source>
</evidence>
<feature type="transmembrane region" description="Helical" evidence="48">
    <location>
        <begin position="3492"/>
        <end position="3508"/>
    </location>
</feature>
<dbReference type="InterPro" id="IPR047573">
    <property type="entry name" value="CoV_NSP2_M"/>
</dbReference>
<dbReference type="SUPFAM" id="SSF144246">
    <property type="entry name" value="Coronavirus NSP10-like"/>
    <property type="match status" value="1"/>
</dbReference>
<dbReference type="CDD" id="cd21563">
    <property type="entry name" value="Macro_cv_SUD-M_Nsp3-like"/>
    <property type="match status" value="1"/>
</dbReference>
<dbReference type="PROSITE" id="PS51154">
    <property type="entry name" value="MACRO"/>
    <property type="match status" value="1"/>
</dbReference>
<dbReference type="SUPFAM" id="SSF50494">
    <property type="entry name" value="Trypsin-like serine proteases"/>
    <property type="match status" value="1"/>
</dbReference>
<name>D2DJW3_SARS</name>
<dbReference type="GO" id="GO:0039502">
    <property type="term" value="P:symbiont-mediated suppression of host type I interferon-mediated signaling pathway"/>
    <property type="evidence" value="ECO:0007669"/>
    <property type="project" value="UniProtKB-UniRule"/>
</dbReference>
<dbReference type="InterPro" id="IPR044864">
    <property type="entry name" value="NSP3_SUD-N_bCoV"/>
</dbReference>
<dbReference type="GO" id="GO:0008168">
    <property type="term" value="F:methyltransferase activity"/>
    <property type="evidence" value="ECO:0007669"/>
    <property type="project" value="UniProtKB-KW"/>
</dbReference>
<dbReference type="InterPro" id="IPR044374">
    <property type="entry name" value="NSP3_SUD-N_SARS-CoV"/>
</dbReference>
<dbReference type="CDD" id="cd21831">
    <property type="entry name" value="betaCoV_Nsp8"/>
    <property type="match status" value="1"/>
</dbReference>
<dbReference type="CDD" id="cd21872">
    <property type="entry name" value="CoV_Nsp10"/>
    <property type="match status" value="1"/>
</dbReference>
<dbReference type="InterPro" id="IPR021590">
    <property type="entry name" value="NSP1_glob_bCoV"/>
</dbReference>
<dbReference type="InterPro" id="IPR008740">
    <property type="entry name" value="Peptidase_C30_CoV"/>
</dbReference>
<dbReference type="PROSITE" id="PS51951">
    <property type="entry name" value="COV_NSP9_SSRNA_BD"/>
    <property type="match status" value="1"/>
</dbReference>
<dbReference type="InterPro" id="IPR043503">
    <property type="entry name" value="PLpro_palm_finger_dom_CoV"/>
</dbReference>
<dbReference type="Pfam" id="PF19211">
    <property type="entry name" value="CoV_NSP2_N"/>
    <property type="match status" value="1"/>
</dbReference>
<dbReference type="InterPro" id="IPR044367">
    <property type="entry name" value="NSP6_betaCoV"/>
</dbReference>
<dbReference type="InterPro" id="IPR043472">
    <property type="entry name" value="Macro_dom-like"/>
</dbReference>
<keyword evidence="28 42" id="KW-0694">RNA-binding</keyword>
<keyword evidence="7" id="KW-0489">Methyltransferase</keyword>
<dbReference type="GO" id="GO:1990380">
    <property type="term" value="F:K48-linked deubiquitinase activity"/>
    <property type="evidence" value="ECO:0007669"/>
    <property type="project" value="UniProtKB-ARBA"/>
</dbReference>
<dbReference type="PROSITE" id="PS51940">
    <property type="entry name" value="SARS_NSP3C_N"/>
    <property type="match status" value="1"/>
</dbReference>
<dbReference type="GO" id="GO:0003727">
    <property type="term" value="F:single-stranded RNA binding"/>
    <property type="evidence" value="ECO:0007669"/>
    <property type="project" value="InterPro"/>
</dbReference>
<comment type="catalytic activity">
    <reaction evidence="40">
        <text>a 5'-end diphospho-ribonucleoside in mRNA + GTP + H(+) = a 5'-end (5'-triphosphoguanosine)-ribonucleoside in mRNA + diphosphate</text>
        <dbReference type="Rhea" id="RHEA:67012"/>
        <dbReference type="Rhea" id="RHEA-COMP:17165"/>
        <dbReference type="Rhea" id="RHEA-COMP:17166"/>
        <dbReference type="ChEBI" id="CHEBI:15378"/>
        <dbReference type="ChEBI" id="CHEBI:33019"/>
        <dbReference type="ChEBI" id="CHEBI:37565"/>
        <dbReference type="ChEBI" id="CHEBI:167616"/>
        <dbReference type="ChEBI" id="CHEBI:167617"/>
        <dbReference type="EC" id="2.7.7.50"/>
    </reaction>
    <physiologicalReaction direction="right-to-left" evidence="40">
        <dbReference type="Rhea" id="RHEA:67014"/>
    </physiologicalReaction>
</comment>
<dbReference type="CDD" id="cd21898">
    <property type="entry name" value="betaCoV_Nsp9"/>
    <property type="match status" value="1"/>
</dbReference>
<dbReference type="FunFam" id="2.60.120.1680:FF:000001">
    <property type="entry name" value="Orf1a polyprotein"/>
    <property type="match status" value="1"/>
</dbReference>
<evidence type="ECO:0000259" key="58">
    <source>
        <dbReference type="PROSITE" id="PS51949"/>
    </source>
</evidence>
<dbReference type="InterPro" id="IPR014822">
    <property type="entry name" value="NSP9_CoV"/>
</dbReference>
<evidence type="ECO:0000256" key="19">
    <source>
        <dbReference type="ARBA" id="ARBA00022771"/>
    </source>
</evidence>
<dbReference type="CDD" id="cd21666">
    <property type="entry name" value="betaCoV_Nsp5_Mpro"/>
    <property type="match status" value="1"/>
</dbReference>
<proteinExistence type="inferred from homology"/>
<evidence type="ECO:0000256" key="5">
    <source>
        <dbReference type="ARBA" id="ARBA00022557"/>
    </source>
</evidence>
<dbReference type="InterPro" id="IPR036499">
    <property type="entry name" value="NSP9_sf_CoV"/>
</dbReference>
<dbReference type="PROSITE" id="PS51942">
    <property type="entry name" value="BCOV_NSP3C_C"/>
    <property type="match status" value="1"/>
</dbReference>
<accession>D2DJW3</accession>
<feature type="domain" description="CoV Nsp2 C-terminal" evidence="66">
    <location>
        <begin position="690"/>
        <end position="818"/>
    </location>
</feature>
<feature type="region of interest" description="ZF2" evidence="45">
    <location>
        <begin position="2229"/>
        <end position="2239"/>
    </location>
</feature>
<feature type="domain" description="Peptidase C16" evidence="49">
    <location>
        <begin position="1611"/>
        <end position="1875"/>
    </location>
</feature>
<sequence length="4189" mass="464743">MESLVLGVNEKTHVQLSLPVLQVRDVLVRGFGDSVEEALSEAREHLKNGTCGLVELEKGVLPQLEQPYVFIKRSDALSTNHGHKVVELVAEKEGIQYGRSGITLGVLVPHVGETPIAYRNVLLRKNGNKGAGGHSYGIDLKSYDLGDELGTDPIEDYEQNWNTKHGSGALRELTRELNGGAVTRYVDNNLCGPDGYPLDCIKDFLARAGKSMCTLSEQLDYIESKRGVYCCRDHEHEIAWFTERSDKSYEHQTPFEIKSAKKFDTFKGECPKFVFPLNSKVKVIQPRVEKKKTEGFMGRIRSVYPVASPQECNNMHLSTLMKCNHCDEVSWQTCDFLKATCEHCGIENLITEGPTTCGYLPTNAVVKMPCPACQDPEIGPEHSVADYHNHSNIETRLRKGGRTRCFGGCVFAYVGCYNKRAYWVPRASADIGSGHTGITGDNVETLNEDLLEILSRERVNINIVGDFQLNEEVAIILASFSASTSAFIDTIKSLDYKSFKSIVESCGNYKVTKGKPVKGAWNIGQQRSVLTPLCGFPSQAAGVIRSIFARTLDAANHSIPDLQRAAVTILDGISEQSLRLVDAMVYTSDLLTNSVIIMAYVTGGLVQQTSQWLSNLLGTTVEKLRPIFVWIEAKLSAGVEFLKDAWEILKFLITGVFDIVKGQIQVASDNIKDCVKCFIDVVNKALEMCIDQVTIAGAKLRSLNLGEVFIAQSKGLYRQCIRGKEQLQLLMPLKAPKEVTFLEGDSHDTVLTSEEVVLKNGELEALETPVDSFKNGAVVGTPVCVNGLMLLEIKDKEQYCALSPGLLATNNVFRLRGGAPTKGVTFGEDTVLEVQGYKNVRITFELDERVDKVLNEKCSVYTVESGTEVTEFACVIAETVVKTLQPVSDLLTNMGIDLDEWSVATFYLFDDAGEEKLSSRMYCSFYPPDDEDECDEYEEEEEVSEESCAHEYGTEEDYQGLPLEFGASTEMQVEEEEEEDWLDDATELSEHELEPEPTSEEPVNQFTGYLKLTDNVAIKCVDIVKEAQNANPTVIVNAANIHLKHGGGVAGALNKATNGAMQKESDDYIKLNGPLTVGGSCLLSGHNLAKKCLHVVGPNLNAGEDIQLLKAAYENFNSQDTLLAPLLSAGIFGAKPLQSLEVCVQTVRTQVYIAVNDKALYEQVVMDYLDSLKPRVEAPKQEEPPKTEHPKIEEKSVVQKPVDVKPKIKACIDEVTTTLEETKFLTNKLLLFADINGKLYHDSQNMLRGEDMSFLEKDAPYMVGDVITSGDITCVVIPSKKAGGTTEMLSRALKKVPVDEYITTYPGQGCAGYTLEEAKTALKKCKSAFYVLPSETPNAKEEILGTVSWNLREMLAHAEETRKLMPICMDVRAIMATIQRKYKGIKIQEGIVDYGVRFFFYTSKEPVASIITKLNSLNEPLVTMPIGYVTHGFNLEDAARCMRSLKAPAVVSVSSPDAVTTYNGYLTSSSKTSEEHFVETVSLAGSYRDWSYSGQRTELGVEFLKRGEKIVYHTLESPVEFHLDGEVLPLDELKSLLSLREVKTIKVFTTVDNTNLHTQLVDMSMTYGQQFGPTYLDGADVTKIKPHVNHEGKTFFVLPSDDTLRSEAFEYYHTLDESFLGRYMSALNHTKKWKFPQVGGLTSIKWADNNCYLSSVLLALQQIEVKFNAPALQEAYYRARAGDAANFCALILAYSNKTVGELGDVRETMTHLLQHANLESAKRVLNVVCKHCGQKTTTLTGVEAVMYMGTLSYDNLKTGVSIPCVCGRDATQYLVQQESSFVMMSAPPAEYKLQQGTFLCANEYTGNYQCGHYTHITAKETLYRIDGAHLTKMSEYKGPVTDVFYKETSYTTTIKPVSYKLDGVTYTEIEPKLDGYYKKDNAYVENTSITIKKPNELSLALGLKTIATHGIAAINSVPWSKILAYVKPFLGQAAITTSNCAKRLAQRVFNNYMPYVLTLLFQLCTFTKSTNSRIRASLPTTIAKNSVKGVARLCLDAGINYVKSPKFSKLFTIAMWLLLLSICLGSLIYVTAALGVLLSNFGAPSYCSGVRELYLSSSNVTTMDFCEGSFPCSVCLSGLDSLDSYPALETIQVTISSYKLDLTILGLAAEWVLAYMLFTKFFYLLGLSAIMQVFFGYFASHFISNSWLMWFIISIVQMAPVSAMVRMYIFFASFYYIWKSYVHIMDGCTSSTCMMCYKRNRATRVECTTIVNGMKRSFYVYANGGRGFCKTHNWNCLNCDTFCTGSTFISDEVARDLSLQFKRSINPTDQSSYIVDSVAVKNGALHLYFDKAGQKTYERHPLSHFVNLDNLRANNTKGSLPINVIVFDGKSKCDESAAKSASVYYSQLMCQPILLLDQSLVSDVGDSTEVSVKMFDAYVDTFSATFSVPMEKLKALVATAHSELAKGVALDGVLSTFVSAARQGVVDTDVDTKDVIECLKLSYHSDLEVTGDSCNNFMLTYNKVENMTPRDLGACIDCNARHINAQVAKSHNVSLIWNVKDYMSLSEQLRKQIRSAAKKNNIPFRLTCATTRQVVNVITTKISLKGGKIVSTWFKLMLKATLLCVLAAFVCYIVMPVHTLSAHDGYTNEVIGYKAIQDGVTRDIVSTDDCFANKHAGFDSWFSQRGGSYKNDKSCPVVAAIITREIGFIVPGLPGTVLRAINGDFLHFLPRVFSAVGNICYTPSKLIEYSDFATSACVLAAECTIFKDAMGKPVPYCYDTNLLEGSISYSELRPDTRYVLMDGSIIQFPNTYLEGSVRVVTTFDAEYCRHGTCERSEAGICLSTSGRWVLNNEHYRALPGVFCGVDAMNLIANIFTPLVQPVGALDVSASVVAGGIIAILVTCAAYYFMKFRRAFGEYNHVVAANALLFFMSFTILCLAPAYSFLPGVYSVFYLYLTFYFTNDVSFLAHLQWFAMFSPIVPFWITAIYVFCISLKHCHWFFNNYLRKRVMFNGVTFSTFEEAALCTFLLNKEMYLKLRSETLLPLTQYNRYLALYNKYKYFSGALDTTSYREAACCHLAKALNDFSNSGADVLYQPPQTSITSAVLQSGFRKMAFPSGKVEGCMVQVTCGTTTLNGLWLDDTVYCPRHVICTAEDMLNPNYEDLLIRKSNHSFLVQAGNVQLRVIGHSMQNCLLRLKVDTSNPKTPKYKFVRIQPGQTFSVLACYNGSPSGVYQCAMRSNHTIKGSFLNGSCGSVGFNVDYDCVSFCYMHHMELPTGVHAGTDLEGKFYGPFVDRQTAQAAGTDTTITLNVLAWLYAAVINGDRWFLNRFTTTLNDFNLVAMKYNYEPLTQDHVDILGPLSAQTGIAVLDMCAALKELLQNGMNGRTILGSTILEDEFTPFDVVRQCSGVTFQGKFKKIVKGTHHWMLLTFLTSLLILVQSTQWSLFFFVYENAFLPFTLGIMAIAACAMLLVKHKHAFLCLFLLPSLATVAYFNMVYMPASWVMRIMTWLELADTSLSGYRLKDCVMYASALVLLILMTARTVYDDAARRVWTLMNVITLVYKVYYGNALDQAISMWALVISVTSNYSGVVTTIMFLARAIVFVCVEYYPLLFITGNTLQCIMLVYCFLGYCCCCYFGLFCLLNRYFRLTLGVYDYLVSTQEFRYMNSQGLLPPKSSIDAFKLNIKLLGIGGKPCIKVATVQSKMSDVKCTSVVLLSVLQQLRVESSSKLWAQCVQLHNDILLAKDTTEAFEKMVSLLSVLLSMQGAVDINKLCEEMLDNRATLQAIASEFSSLPSYAAYATAQEAYEQAVANGDSEVVLKKLKKSLNVAKSEFDRDAAMQRKLEKMADQAMTQMYKQARSEDKRAKVTSAMQTMLFTMLRKLDNDALNNIINNARDGCVPLNIIPLTTAAKLMVVVPDYGTYKNTCDGNTFTYASALWEIQQVVDADSKIVQLSEINMDNSPNLAWPLIVTALRANSAVKLQNNELSPVALRQMSCAAGTTQTACTDDNALAYYNNSKGGRFVLALLSDHQDLKWARFPKSDGTGTIYTELEPPCRFVTDTPKGPKVKYLYFIKGLNNLNRGMVLGSLAATVRLQAGNATEVPANSTVLSFCAFAVDPAKAYKDYLASGGQPITNCVKMLCTHTGTGQAITVTPEANMDQESFGGASCCLYCRCHIDHPNPKGFCDLKGKYVQIPTTCANDPVGFTLRNTVCTVCGMWKGYGCSCDQLREPMMQSADASTFLNGFAV</sequence>
<feature type="domain" description="Macro" evidence="53">
    <location>
        <begin position="1343"/>
        <end position="1470"/>
    </location>
</feature>
<dbReference type="GO" id="GO:0004484">
    <property type="term" value="F:mRNA guanylyltransferase activity"/>
    <property type="evidence" value="ECO:0007669"/>
    <property type="project" value="UniProtKB-EC"/>
</dbReference>
<evidence type="ECO:0000256" key="9">
    <source>
        <dbReference type="ARBA" id="ARBA00022632"/>
    </source>
</evidence>
<dbReference type="InterPro" id="IPR043615">
    <property type="entry name" value="NSP2_N_CoV"/>
</dbReference>
<feature type="domain" description="BetaCoV Nsp1 C-terminal" evidence="63">
    <location>
        <begin position="148"/>
        <end position="179"/>
    </location>
</feature>
<feature type="transmembrane region" description="Helical" evidence="48">
    <location>
        <begin position="3420"/>
        <end position="3441"/>
    </location>
</feature>
<dbReference type="InterPro" id="IPR037230">
    <property type="entry name" value="NSP8_sf_CoV"/>
</dbReference>
<dbReference type="InterPro" id="IPR024375">
    <property type="entry name" value="NSP3_bCoV"/>
</dbReference>
<feature type="domain" description="CoV Nsp3 Y" evidence="67">
    <location>
        <begin position="2179"/>
        <end position="2547"/>
    </location>
</feature>
<dbReference type="PROSITE" id="PS51952">
    <property type="entry name" value="COV_EXON_MTASE_COACT"/>
    <property type="match status" value="1"/>
</dbReference>
<evidence type="ECO:0000256" key="39">
    <source>
        <dbReference type="ARBA" id="ARBA00043718"/>
    </source>
</evidence>
<dbReference type="Gene3D" id="6.10.140.2090">
    <property type="match status" value="1"/>
</dbReference>
<dbReference type="InterPro" id="IPR043613">
    <property type="entry name" value="CoV_NSP2_C"/>
</dbReference>
<dbReference type="GO" id="GO:0008270">
    <property type="term" value="F:zinc ion binding"/>
    <property type="evidence" value="ECO:0007669"/>
    <property type="project" value="UniProtKB-UniRule"/>
</dbReference>
<dbReference type="GO" id="GO:0019785">
    <property type="term" value="F:ISG15-specific peptidase activity"/>
    <property type="evidence" value="ECO:0007669"/>
    <property type="project" value="UniProtKB-ARBA"/>
</dbReference>
<dbReference type="InterPro" id="IPR043477">
    <property type="entry name" value="Peptidase_C30_dom3_CoV"/>
</dbReference>
<keyword evidence="22" id="KW-0788">Thiol protease</keyword>
<evidence type="ECO:0000256" key="16">
    <source>
        <dbReference type="ARBA" id="ARBA00022737"/>
    </source>
</evidence>
<keyword evidence="6" id="KW-0945">Host-virus interaction</keyword>
<evidence type="ECO:0000256" key="13">
    <source>
        <dbReference type="ARBA" id="ARBA00022692"/>
    </source>
</evidence>
<dbReference type="InterPro" id="IPR036333">
    <property type="entry name" value="NSP10_sf_CoV"/>
</dbReference>
<dbReference type="CDD" id="cd21796">
    <property type="entry name" value="SARS-CoV-like_Nsp1_N"/>
    <property type="match status" value="1"/>
</dbReference>
<evidence type="ECO:0000256" key="17">
    <source>
        <dbReference type="ARBA" id="ARBA00022758"/>
    </source>
</evidence>
<dbReference type="Gene3D" id="3.30.70.3540">
    <property type="entry name" value="Nsp8 replicase, head domain"/>
    <property type="match status" value="1"/>
</dbReference>
<dbReference type="GO" id="GO:0039579">
    <property type="term" value="P:symbiont-mediated suppression of host ISG15-protein conjugation"/>
    <property type="evidence" value="ECO:0007669"/>
    <property type="project" value="UniProtKB-KW"/>
</dbReference>
<dbReference type="Pfam" id="PF11501">
    <property type="entry name" value="bCoV_NSP1"/>
    <property type="match status" value="1"/>
</dbReference>
<dbReference type="Gene3D" id="2.40.10.250">
    <property type="entry name" value="Replicase NSP9"/>
    <property type="match status" value="1"/>
</dbReference>
<feature type="transmembrane region" description="Helical" evidence="48">
    <location>
        <begin position="2121"/>
        <end position="2143"/>
    </location>
</feature>
<dbReference type="Gene3D" id="3.40.220.10">
    <property type="entry name" value="Leucine Aminopeptidase, subunit E, domain 1"/>
    <property type="match status" value="1"/>
</dbReference>
<feature type="domain" description="CoV Nsp1 globular" evidence="62">
    <location>
        <begin position="12"/>
        <end position="127"/>
    </location>
</feature>
<evidence type="ECO:0000256" key="48">
    <source>
        <dbReference type="SAM" id="Phobius"/>
    </source>
</evidence>
<dbReference type="FunFam" id="1.10.150.420:FF:000001">
    <property type="entry name" value="Replicase polyprotein"/>
    <property type="match status" value="1"/>
</dbReference>